<evidence type="ECO:0000256" key="1">
    <source>
        <dbReference type="SAM" id="MobiDB-lite"/>
    </source>
</evidence>
<evidence type="ECO:0000313" key="3">
    <source>
        <dbReference type="Proteomes" id="UP001229025"/>
    </source>
</evidence>
<reference evidence="2 3" key="1">
    <citation type="submission" date="2023-04" db="EMBL/GenBank/DDBJ databases">
        <authorList>
            <person name="Otstavnykh N."/>
            <person name="Seitkalieva A."/>
            <person name="Bystritskaya E."/>
        </authorList>
    </citation>
    <scope>NUCLEOTIDE SEQUENCE [LARGE SCALE GENOMIC DNA]</scope>
    <source>
        <strain evidence="2 3">NRIC 0815</strain>
    </source>
</reference>
<feature type="region of interest" description="Disordered" evidence="1">
    <location>
        <begin position="267"/>
        <end position="310"/>
    </location>
</feature>
<dbReference type="Proteomes" id="UP001229025">
    <property type="component" value="Unassembled WGS sequence"/>
</dbReference>
<feature type="compositionally biased region" description="Basic and acidic residues" evidence="1">
    <location>
        <begin position="291"/>
        <end position="310"/>
    </location>
</feature>
<gene>
    <name evidence="2" type="ORF">QLT01_15225</name>
</gene>
<sequence length="813" mass="91405">MTHDTLESKTWLPETILRQWADQLGDRVLSASEERHLWPFLQRNLPPCSQADLWISAQIHAQDENDPELLDLISKLLRLLPLEPGPLQTIRQSHPLHSHLTFPDKFGPTMVRTDIATQASQIARHGTASTPYLAFLPNNGEQSPIEHNRRLIRLALRDMAGYHSGPLVDPSIYYQHLSTLRIALRYMLPRWQHPIVWSHSASLSLLSAWKSMPWLANDKSKLYNRLNRAYELLSGNPALGTRRARYTKRSPQRSVFFQDTFKHNFSPVASSPELPETLDAPLRPDGDEDASLERDSVSHQQEEEAPFYRKGDSLLTPEDCRVIARKRQQTSIAQSLGSLSTFATTQGQIRRILALPLPPDAKLLVQLVLATGIAPVRLSQMRVTDVAQEALLRTTAVSRGQPLQWVAESRTLYVPVIHAPSGSPPLSLRLPDTLAASLNQLSDATTQPLIKTLTLLNRQLVQHMRSDTGTTPTAQRVVRAARHHILGMAKTDIEAEWLNGELSLKTAAPAAYRKMPMRELQRLMNASLEWWGIATPKKAVALPNETQAITALGSSVTPTLHTAREALKGLYDLVQAGLSDFPKAARTQSHSQDVCSALIELNSALCCYTLLGVQLTAGLRPIGPTTRMSRRGRLLWVADKDSGHYRESRVIPLPLPVCQNLDTLEAWQTAWRQNWPRKGKTWLSWPENEEALAMWWSRRRASLNLTAKPFRQTYMRDWISARHQAPQLTTSSRSALDTLLALPDNAPRHFVAQTLDGRMKANTLDMLLGHVKRGQQRHAPYASNLCLPPEMQRLLGGLSEELRIRVLPLKDLP</sequence>
<protein>
    <submittedName>
        <fullName evidence="2">Uncharacterized protein</fullName>
    </submittedName>
</protein>
<organism evidence="2 3">
    <name type="scientific">Cobetia amphilecti</name>
    <dbReference type="NCBI Taxonomy" id="1055104"/>
    <lineage>
        <taxon>Bacteria</taxon>
        <taxon>Pseudomonadati</taxon>
        <taxon>Pseudomonadota</taxon>
        <taxon>Gammaproteobacteria</taxon>
        <taxon>Oceanospirillales</taxon>
        <taxon>Halomonadaceae</taxon>
        <taxon>Cobetia</taxon>
    </lineage>
</organism>
<evidence type="ECO:0000313" key="2">
    <source>
        <dbReference type="EMBL" id="MDI5885698.1"/>
    </source>
</evidence>
<proteinExistence type="predicted"/>
<name>A0ABT6USL2_9GAMM</name>
<dbReference type="RefSeq" id="WP_284727371.1">
    <property type="nucleotide sequence ID" value="NZ_JASCSA010000015.1"/>
</dbReference>
<dbReference type="EMBL" id="JASCSA010000015">
    <property type="protein sequence ID" value="MDI5885698.1"/>
    <property type="molecule type" value="Genomic_DNA"/>
</dbReference>
<comment type="caution">
    <text evidence="2">The sequence shown here is derived from an EMBL/GenBank/DDBJ whole genome shotgun (WGS) entry which is preliminary data.</text>
</comment>
<keyword evidence="3" id="KW-1185">Reference proteome</keyword>
<accession>A0ABT6USL2</accession>
<reference evidence="3" key="2">
    <citation type="submission" date="2023-07" db="EMBL/GenBank/DDBJ databases">
        <title>Genome-based characterization of strain KMM 296 and proposal for reclassification of Cobetia litoralis and Cobetia pacifica, and emended description of the species Cobetia amphilecti and Cobetia marina.</title>
        <authorList>
            <person name="Balabanova L."/>
            <person name="Nedashkovskaya O."/>
        </authorList>
    </citation>
    <scope>NUCLEOTIDE SEQUENCE [LARGE SCALE GENOMIC DNA]</scope>
    <source>
        <strain evidence="3">NRIC 0815</strain>
    </source>
</reference>